<protein>
    <submittedName>
        <fullName evidence="4">(pine wood nematode) hypothetical protein</fullName>
    </submittedName>
    <submittedName>
        <fullName evidence="7">Thioredoxin domain-containing protein</fullName>
    </submittedName>
</protein>
<evidence type="ECO:0000313" key="4">
    <source>
        <dbReference type="EMBL" id="CAD5224730.1"/>
    </source>
</evidence>
<evidence type="ECO:0000256" key="2">
    <source>
        <dbReference type="SAM" id="SignalP"/>
    </source>
</evidence>
<dbReference type="WBParaSite" id="BXY_1146800.1">
    <property type="protein sequence ID" value="BXY_1146800.1"/>
    <property type="gene ID" value="BXY_1146800"/>
</dbReference>
<feature type="transmembrane region" description="Helical" evidence="1">
    <location>
        <begin position="234"/>
        <end position="257"/>
    </location>
</feature>
<dbReference type="EMBL" id="CAJFCV020000004">
    <property type="protein sequence ID" value="CAG9113611.1"/>
    <property type="molecule type" value="Genomic_DNA"/>
</dbReference>
<evidence type="ECO:0000313" key="5">
    <source>
        <dbReference type="Proteomes" id="UP000095284"/>
    </source>
</evidence>
<dbReference type="EMBL" id="CAJFDI010000004">
    <property type="protein sequence ID" value="CAD5224730.1"/>
    <property type="molecule type" value="Genomic_DNA"/>
</dbReference>
<dbReference type="SUPFAM" id="SSF52833">
    <property type="entry name" value="Thioredoxin-like"/>
    <property type="match status" value="1"/>
</dbReference>
<gene>
    <name evidence="4" type="ORF">BXYJ_LOCUS8190</name>
</gene>
<dbReference type="Proteomes" id="UP000582659">
    <property type="component" value="Unassembled WGS sequence"/>
</dbReference>
<dbReference type="GO" id="GO:0060271">
    <property type="term" value="P:cilium assembly"/>
    <property type="evidence" value="ECO:0007669"/>
    <property type="project" value="TreeGrafter"/>
</dbReference>
<evidence type="ECO:0000259" key="3">
    <source>
        <dbReference type="Pfam" id="PF00085"/>
    </source>
</evidence>
<dbReference type="OrthoDB" id="1899781at2759"/>
<dbReference type="Proteomes" id="UP000095284">
    <property type="component" value="Unplaced"/>
</dbReference>
<keyword evidence="6" id="KW-1185">Reference proteome</keyword>
<reference evidence="7" key="1">
    <citation type="submission" date="2016-11" db="UniProtKB">
        <authorList>
            <consortium name="WormBaseParasite"/>
        </authorList>
    </citation>
    <scope>IDENTIFICATION</scope>
</reference>
<dbReference type="PANTHER" id="PTHR14684">
    <property type="entry name" value="THIOREDOXIN DOMAIN-CONTAINING PROTEIN 15"/>
    <property type="match status" value="1"/>
</dbReference>
<name>A0A1I7SEK9_BURXY</name>
<keyword evidence="1" id="KW-1133">Transmembrane helix</keyword>
<keyword evidence="1" id="KW-0472">Membrane</keyword>
<proteinExistence type="predicted"/>
<dbReference type="Gene3D" id="3.40.30.10">
    <property type="entry name" value="Glutaredoxin"/>
    <property type="match status" value="1"/>
</dbReference>
<dbReference type="InterPro" id="IPR036249">
    <property type="entry name" value="Thioredoxin-like_sf"/>
</dbReference>
<dbReference type="PANTHER" id="PTHR14684:SF2">
    <property type="entry name" value="THIOREDOXIN DOMAIN-CONTAINING PROTEIN 15"/>
    <property type="match status" value="1"/>
</dbReference>
<feature type="signal peptide" evidence="2">
    <location>
        <begin position="1"/>
        <end position="19"/>
    </location>
</feature>
<organism evidence="5 7">
    <name type="scientific">Bursaphelenchus xylophilus</name>
    <name type="common">Pinewood nematode worm</name>
    <name type="synonym">Aphelenchoides xylophilus</name>
    <dbReference type="NCBI Taxonomy" id="6326"/>
    <lineage>
        <taxon>Eukaryota</taxon>
        <taxon>Metazoa</taxon>
        <taxon>Ecdysozoa</taxon>
        <taxon>Nematoda</taxon>
        <taxon>Chromadorea</taxon>
        <taxon>Rhabditida</taxon>
        <taxon>Tylenchina</taxon>
        <taxon>Tylenchomorpha</taxon>
        <taxon>Aphelenchoidea</taxon>
        <taxon>Aphelenchoididae</taxon>
        <taxon>Bursaphelenchus</taxon>
    </lineage>
</organism>
<evidence type="ECO:0000256" key="1">
    <source>
        <dbReference type="SAM" id="Phobius"/>
    </source>
</evidence>
<keyword evidence="2" id="KW-0732">Signal</keyword>
<dbReference type="Proteomes" id="UP000659654">
    <property type="component" value="Unassembled WGS sequence"/>
</dbReference>
<feature type="domain" description="Thioredoxin" evidence="3">
    <location>
        <begin position="93"/>
        <end position="179"/>
    </location>
</feature>
<evidence type="ECO:0000313" key="7">
    <source>
        <dbReference type="WBParaSite" id="BXY_1146800.1"/>
    </source>
</evidence>
<dbReference type="Pfam" id="PF00085">
    <property type="entry name" value="Thioredoxin"/>
    <property type="match status" value="1"/>
</dbReference>
<sequence length="260" mass="30117">MLLKLILFLLLDLFYSITTSTCPKYGLDVVINKQCPPFNHPACYYAFEQWGEAKDFHFRCNSVDPFSSPSFGVVDPTKLRQTLTKTDEYGRNRCNMVLFYTPRCIYSQRLIMSYSYLAVLFPKVGFYLLNLDAKEGPTEHIINKYGIAATPTMILFANGSTYARVYDGQKKLKKMIQGILDLTDLKLPDDGVTLHEYDDFEVQLKDLEYYRDHYEGVIEGLHFEDTKTYLDRGFLVALVVMIVNLVYFAHYFGYISLIHL</sequence>
<reference evidence="4" key="2">
    <citation type="submission" date="2020-09" db="EMBL/GenBank/DDBJ databases">
        <authorList>
            <person name="Kikuchi T."/>
        </authorList>
    </citation>
    <scope>NUCLEOTIDE SEQUENCE</scope>
    <source>
        <strain evidence="4">Ka4C1</strain>
    </source>
</reference>
<dbReference type="GO" id="GO:0005929">
    <property type="term" value="C:cilium"/>
    <property type="evidence" value="ECO:0007669"/>
    <property type="project" value="TreeGrafter"/>
</dbReference>
<dbReference type="InterPro" id="IPR042418">
    <property type="entry name" value="TXNDC15"/>
</dbReference>
<dbReference type="AlphaFoldDB" id="A0A1I7SEK9"/>
<keyword evidence="1" id="KW-0812">Transmembrane</keyword>
<feature type="chain" id="PRO_5035360026" evidence="2">
    <location>
        <begin position="20"/>
        <end position="260"/>
    </location>
</feature>
<dbReference type="SMR" id="A0A1I7SEK9"/>
<dbReference type="InterPro" id="IPR013766">
    <property type="entry name" value="Thioredoxin_domain"/>
</dbReference>
<accession>A0A1I7SEK9</accession>
<evidence type="ECO:0000313" key="6">
    <source>
        <dbReference type="Proteomes" id="UP000659654"/>
    </source>
</evidence>